<dbReference type="EMBL" id="CAAALY010082652">
    <property type="protein sequence ID" value="VEL26777.1"/>
    <property type="molecule type" value="Genomic_DNA"/>
</dbReference>
<gene>
    <name evidence="1" type="ORF">PXEA_LOCUS20217</name>
</gene>
<evidence type="ECO:0000313" key="2">
    <source>
        <dbReference type="Proteomes" id="UP000784294"/>
    </source>
</evidence>
<organism evidence="1 2">
    <name type="scientific">Protopolystoma xenopodis</name>
    <dbReference type="NCBI Taxonomy" id="117903"/>
    <lineage>
        <taxon>Eukaryota</taxon>
        <taxon>Metazoa</taxon>
        <taxon>Spiralia</taxon>
        <taxon>Lophotrochozoa</taxon>
        <taxon>Platyhelminthes</taxon>
        <taxon>Monogenea</taxon>
        <taxon>Polyopisthocotylea</taxon>
        <taxon>Polystomatidea</taxon>
        <taxon>Polystomatidae</taxon>
        <taxon>Protopolystoma</taxon>
    </lineage>
</organism>
<keyword evidence="2" id="KW-1185">Reference proteome</keyword>
<reference evidence="1" key="1">
    <citation type="submission" date="2018-11" db="EMBL/GenBank/DDBJ databases">
        <authorList>
            <consortium name="Pathogen Informatics"/>
        </authorList>
    </citation>
    <scope>NUCLEOTIDE SEQUENCE</scope>
</reference>
<dbReference type="AlphaFoldDB" id="A0A3S5BJQ0"/>
<proteinExistence type="predicted"/>
<dbReference type="Proteomes" id="UP000784294">
    <property type="component" value="Unassembled WGS sequence"/>
</dbReference>
<comment type="caution">
    <text evidence="1">The sequence shown here is derived from an EMBL/GenBank/DDBJ whole genome shotgun (WGS) entry which is preliminary data.</text>
</comment>
<name>A0A3S5BJQ0_9PLAT</name>
<accession>A0A3S5BJQ0</accession>
<evidence type="ECO:0000313" key="1">
    <source>
        <dbReference type="EMBL" id="VEL26777.1"/>
    </source>
</evidence>
<sequence>MRHLKWITSTFGPYRRISVTACLSVRPDCQVPNLYPFIRADITYWQRLHLIAEMSSLPSRDPFSSS</sequence>
<protein>
    <submittedName>
        <fullName evidence="1">Uncharacterized protein</fullName>
    </submittedName>
</protein>